<dbReference type="RefSeq" id="WP_310053500.1">
    <property type="nucleotide sequence ID" value="NZ_JAVDVW010000001.1"/>
</dbReference>
<accession>A0ABU1VP78</accession>
<evidence type="ECO:0000256" key="1">
    <source>
        <dbReference type="SAM" id="Phobius"/>
    </source>
</evidence>
<keyword evidence="1" id="KW-0472">Membrane</keyword>
<evidence type="ECO:0000313" key="3">
    <source>
        <dbReference type="Proteomes" id="UP001267878"/>
    </source>
</evidence>
<comment type="caution">
    <text evidence="2">The sequence shown here is derived from an EMBL/GenBank/DDBJ whole genome shotgun (WGS) entry which is preliminary data.</text>
</comment>
<keyword evidence="1" id="KW-1133">Transmembrane helix</keyword>
<keyword evidence="2" id="KW-0282">Flagellum</keyword>
<name>A0ABU1VP78_9GAMM</name>
<sequence>MEKFAITALLLTALALPVVLFWLLRSRSRLNGLQAAGLAVAAGWALNLAWAFAVQQTAANDPSHAKDDTLAIAAALGWICPSVLVLLTWLVRRLVTHRAA</sequence>
<feature type="transmembrane region" description="Helical" evidence="1">
    <location>
        <begin position="6"/>
        <end position="24"/>
    </location>
</feature>
<dbReference type="EMBL" id="JAVDVW010000001">
    <property type="protein sequence ID" value="MDR7099297.1"/>
    <property type="molecule type" value="Genomic_DNA"/>
</dbReference>
<organism evidence="2 3">
    <name type="scientific">Agrilutibacter niabensis</name>
    <dbReference type="NCBI Taxonomy" id="380628"/>
    <lineage>
        <taxon>Bacteria</taxon>
        <taxon>Pseudomonadati</taxon>
        <taxon>Pseudomonadota</taxon>
        <taxon>Gammaproteobacteria</taxon>
        <taxon>Lysobacterales</taxon>
        <taxon>Lysobacteraceae</taxon>
        <taxon>Agrilutibacter</taxon>
    </lineage>
</organism>
<feature type="transmembrane region" description="Helical" evidence="1">
    <location>
        <begin position="70"/>
        <end position="91"/>
    </location>
</feature>
<gene>
    <name evidence="2" type="ORF">J2X04_001644</name>
</gene>
<reference evidence="2 3" key="1">
    <citation type="submission" date="2023-07" db="EMBL/GenBank/DDBJ databases">
        <title>Sorghum-associated microbial communities from plants grown in Nebraska, USA.</title>
        <authorList>
            <person name="Schachtman D."/>
        </authorList>
    </citation>
    <scope>NUCLEOTIDE SEQUENCE [LARGE SCALE GENOMIC DNA]</scope>
    <source>
        <strain evidence="2 3">BE187</strain>
    </source>
</reference>
<evidence type="ECO:0000313" key="2">
    <source>
        <dbReference type="EMBL" id="MDR7099297.1"/>
    </source>
</evidence>
<proteinExistence type="predicted"/>
<dbReference type="Proteomes" id="UP001267878">
    <property type="component" value="Unassembled WGS sequence"/>
</dbReference>
<keyword evidence="2" id="KW-0969">Cilium</keyword>
<keyword evidence="3" id="KW-1185">Reference proteome</keyword>
<feature type="transmembrane region" description="Helical" evidence="1">
    <location>
        <begin position="36"/>
        <end position="58"/>
    </location>
</feature>
<keyword evidence="1" id="KW-0812">Transmembrane</keyword>
<protein>
    <submittedName>
        <fullName evidence="2">Flagellar biogenesis protein FliO</fullName>
    </submittedName>
</protein>
<keyword evidence="2" id="KW-0966">Cell projection</keyword>